<name>A0A7W9CD81_9MICO</name>
<evidence type="ECO:0000313" key="3">
    <source>
        <dbReference type="Proteomes" id="UP000517712"/>
    </source>
</evidence>
<keyword evidence="1" id="KW-1133">Transmembrane helix</keyword>
<keyword evidence="1" id="KW-0472">Membrane</keyword>
<accession>A0A7W9CD81</accession>
<evidence type="ECO:0000313" key="2">
    <source>
        <dbReference type="EMBL" id="MBB5743431.1"/>
    </source>
</evidence>
<dbReference type="Proteomes" id="UP000517712">
    <property type="component" value="Unassembled WGS sequence"/>
</dbReference>
<comment type="caution">
    <text evidence="2">The sequence shown here is derived from an EMBL/GenBank/DDBJ whole genome shotgun (WGS) entry which is preliminary data.</text>
</comment>
<sequence>MTEHPVLTPLAITGLQATPWALGLIALLLGFGGVMFAFWRREREAA</sequence>
<reference evidence="2 3" key="1">
    <citation type="submission" date="2020-08" db="EMBL/GenBank/DDBJ databases">
        <title>Sequencing the genomes of 1000 actinobacteria strains.</title>
        <authorList>
            <person name="Klenk H.-P."/>
        </authorList>
    </citation>
    <scope>NUCLEOTIDE SEQUENCE [LARGE SCALE GENOMIC DNA]</scope>
    <source>
        <strain evidence="2 3">DSM 24823</strain>
    </source>
</reference>
<dbReference type="AlphaFoldDB" id="A0A7W9CD81"/>
<proteinExistence type="predicted"/>
<gene>
    <name evidence="2" type="ORF">HD600_001928</name>
</gene>
<keyword evidence="1" id="KW-0812">Transmembrane</keyword>
<feature type="transmembrane region" description="Helical" evidence="1">
    <location>
        <begin position="20"/>
        <end position="39"/>
    </location>
</feature>
<organism evidence="2 3">
    <name type="scientific">Microbacterium ginsengiterrae</name>
    <dbReference type="NCBI Taxonomy" id="546115"/>
    <lineage>
        <taxon>Bacteria</taxon>
        <taxon>Bacillati</taxon>
        <taxon>Actinomycetota</taxon>
        <taxon>Actinomycetes</taxon>
        <taxon>Micrococcales</taxon>
        <taxon>Microbacteriaceae</taxon>
        <taxon>Microbacterium</taxon>
    </lineage>
</organism>
<evidence type="ECO:0000256" key="1">
    <source>
        <dbReference type="SAM" id="Phobius"/>
    </source>
</evidence>
<dbReference type="RefSeq" id="WP_184283314.1">
    <property type="nucleotide sequence ID" value="NZ_BAAAPG010000001.1"/>
</dbReference>
<protein>
    <submittedName>
        <fullName evidence="2">Uncharacterized protein</fullName>
    </submittedName>
</protein>
<keyword evidence="3" id="KW-1185">Reference proteome</keyword>
<dbReference type="EMBL" id="JACHMU010000001">
    <property type="protein sequence ID" value="MBB5743431.1"/>
    <property type="molecule type" value="Genomic_DNA"/>
</dbReference>